<reference evidence="1 2" key="1">
    <citation type="submission" date="2018-03" db="EMBL/GenBank/DDBJ databases">
        <title>Genome sequence of Clostridium luticellarii DSM 29923.</title>
        <authorList>
            <person name="Poehlein A."/>
            <person name="Daniel R."/>
        </authorList>
    </citation>
    <scope>NUCLEOTIDE SEQUENCE [LARGE SCALE GENOMIC DNA]</scope>
    <source>
        <strain evidence="1 2">DSM 29923</strain>
    </source>
</reference>
<dbReference type="RefSeq" id="WP_106011200.1">
    <property type="nucleotide sequence ID" value="NZ_JALCPJ010000012.1"/>
</dbReference>
<organism evidence="1 2">
    <name type="scientific">Clostridium luticellarii</name>
    <dbReference type="NCBI Taxonomy" id="1691940"/>
    <lineage>
        <taxon>Bacteria</taxon>
        <taxon>Bacillati</taxon>
        <taxon>Bacillota</taxon>
        <taxon>Clostridia</taxon>
        <taxon>Eubacteriales</taxon>
        <taxon>Clostridiaceae</taxon>
        <taxon>Clostridium</taxon>
    </lineage>
</organism>
<name>A0A2T0B2G8_9CLOT</name>
<sequence length="63" mass="7298">MKDNVIKVDFSKNSNKKNGRSLFFSLKLFLSKLINSKNRTPEASKINTAKDNKKIIYYSRDIS</sequence>
<dbReference type="EMBL" id="PVXP01000140">
    <property type="protein sequence ID" value="PRR78101.1"/>
    <property type="molecule type" value="Genomic_DNA"/>
</dbReference>
<evidence type="ECO:0000313" key="1">
    <source>
        <dbReference type="EMBL" id="PRR78101.1"/>
    </source>
</evidence>
<accession>A0A2T0B2G8</accession>
<proteinExistence type="predicted"/>
<dbReference type="Proteomes" id="UP000237798">
    <property type="component" value="Unassembled WGS sequence"/>
</dbReference>
<dbReference type="AlphaFoldDB" id="A0A2T0B2G8"/>
<comment type="caution">
    <text evidence="1">The sequence shown here is derived from an EMBL/GenBank/DDBJ whole genome shotgun (WGS) entry which is preliminary data.</text>
</comment>
<evidence type="ECO:0000313" key="2">
    <source>
        <dbReference type="Proteomes" id="UP000237798"/>
    </source>
</evidence>
<protein>
    <submittedName>
        <fullName evidence="1">Uncharacterized protein</fullName>
    </submittedName>
</protein>
<keyword evidence="2" id="KW-1185">Reference proteome</keyword>
<gene>
    <name evidence="1" type="ORF">CLLU_36800</name>
</gene>